<sequence length="266" mass="30312">MAPQVTNWEELTLLSEEFDTATGKFLYTMFAIVDDDVVYFGQLNIPKLEISFQQLTSALSPIPDEDIFPEWPPSEVTLTQAPEVLPANVYIKRPSLALYDVFKEHNVLHLLPQGLVEEAQTMQVLSQHPHVNIIRYHGCRLRRGRITGLVLDRHPNDLTEYLKHGIGTIDKEPFMEALESAIHHLHSLDLAHNDLNPRNILVNEAGMPVLIDFGSSHEIGKKLTTSRGTKGWIDEDMKDYTTSEKRHDTSALVKIRVWLDKPTFEN</sequence>
<evidence type="ECO:0000259" key="1">
    <source>
        <dbReference type="PROSITE" id="PS50011"/>
    </source>
</evidence>
<keyword evidence="3" id="KW-1185">Reference proteome</keyword>
<evidence type="ECO:0000313" key="3">
    <source>
        <dbReference type="Proteomes" id="UP001174934"/>
    </source>
</evidence>
<protein>
    <submittedName>
        <fullName evidence="2">Kinase-like domain-containing protein</fullName>
    </submittedName>
</protein>
<dbReference type="Pfam" id="PF00069">
    <property type="entry name" value="Pkinase"/>
    <property type="match status" value="1"/>
</dbReference>
<dbReference type="GO" id="GO:0005524">
    <property type="term" value="F:ATP binding"/>
    <property type="evidence" value="ECO:0007669"/>
    <property type="project" value="InterPro"/>
</dbReference>
<name>A0AA39XB22_9PEZI</name>
<gene>
    <name evidence="2" type="ORF">B0T17DRAFT_507101</name>
</gene>
<keyword evidence="2" id="KW-0418">Kinase</keyword>
<dbReference type="GO" id="GO:0005634">
    <property type="term" value="C:nucleus"/>
    <property type="evidence" value="ECO:0007669"/>
    <property type="project" value="TreeGrafter"/>
</dbReference>
<evidence type="ECO:0000313" key="2">
    <source>
        <dbReference type="EMBL" id="KAK0630647.1"/>
    </source>
</evidence>
<proteinExistence type="predicted"/>
<reference evidence="2" key="1">
    <citation type="submission" date="2023-06" db="EMBL/GenBank/DDBJ databases">
        <title>Genome-scale phylogeny and comparative genomics of the fungal order Sordariales.</title>
        <authorList>
            <consortium name="Lawrence Berkeley National Laboratory"/>
            <person name="Hensen N."/>
            <person name="Bonometti L."/>
            <person name="Westerberg I."/>
            <person name="Brannstrom I.O."/>
            <person name="Guillou S."/>
            <person name="Cros-Aarteil S."/>
            <person name="Calhoun S."/>
            <person name="Haridas S."/>
            <person name="Kuo A."/>
            <person name="Mondo S."/>
            <person name="Pangilinan J."/>
            <person name="Riley R."/>
            <person name="LaButti K."/>
            <person name="Andreopoulos B."/>
            <person name="Lipzen A."/>
            <person name="Chen C."/>
            <person name="Yanf M."/>
            <person name="Daum C."/>
            <person name="Ng V."/>
            <person name="Clum A."/>
            <person name="Steindorff A."/>
            <person name="Ohm R."/>
            <person name="Martin F."/>
            <person name="Silar P."/>
            <person name="Natvig D."/>
            <person name="Lalanne C."/>
            <person name="Gautier V."/>
            <person name="Ament-velasquez S.L."/>
            <person name="Kruys A."/>
            <person name="Hutchinson M.I."/>
            <person name="Powell A.J."/>
            <person name="Barry K."/>
            <person name="Miller A.N."/>
            <person name="Grigoriev I.V."/>
            <person name="Debuchy R."/>
            <person name="Gladieux P."/>
            <person name="Thoren M.H."/>
            <person name="Johannesson H."/>
        </authorList>
    </citation>
    <scope>NUCLEOTIDE SEQUENCE</scope>
    <source>
        <strain evidence="2">SMH3391-2</strain>
    </source>
</reference>
<comment type="caution">
    <text evidence="2">The sequence shown here is derived from an EMBL/GenBank/DDBJ whole genome shotgun (WGS) entry which is preliminary data.</text>
</comment>
<dbReference type="EMBL" id="JAULSR010000002">
    <property type="protein sequence ID" value="KAK0630647.1"/>
    <property type="molecule type" value="Genomic_DNA"/>
</dbReference>
<organism evidence="2 3">
    <name type="scientific">Bombardia bombarda</name>
    <dbReference type="NCBI Taxonomy" id="252184"/>
    <lineage>
        <taxon>Eukaryota</taxon>
        <taxon>Fungi</taxon>
        <taxon>Dikarya</taxon>
        <taxon>Ascomycota</taxon>
        <taxon>Pezizomycotina</taxon>
        <taxon>Sordariomycetes</taxon>
        <taxon>Sordariomycetidae</taxon>
        <taxon>Sordariales</taxon>
        <taxon>Lasiosphaeriaceae</taxon>
        <taxon>Bombardia</taxon>
    </lineage>
</organism>
<dbReference type="GO" id="GO:0044773">
    <property type="term" value="P:mitotic DNA damage checkpoint signaling"/>
    <property type="evidence" value="ECO:0007669"/>
    <property type="project" value="TreeGrafter"/>
</dbReference>
<dbReference type="InterPro" id="IPR011009">
    <property type="entry name" value="Kinase-like_dom_sf"/>
</dbReference>
<dbReference type="SUPFAM" id="SSF56112">
    <property type="entry name" value="Protein kinase-like (PK-like)"/>
    <property type="match status" value="1"/>
</dbReference>
<feature type="domain" description="Protein kinase" evidence="1">
    <location>
        <begin position="62"/>
        <end position="266"/>
    </location>
</feature>
<dbReference type="PROSITE" id="PS50011">
    <property type="entry name" value="PROTEIN_KINASE_DOM"/>
    <property type="match status" value="1"/>
</dbReference>
<dbReference type="InterPro" id="IPR000719">
    <property type="entry name" value="Prot_kinase_dom"/>
</dbReference>
<dbReference type="PANTHER" id="PTHR44167:SF24">
    <property type="entry name" value="SERINE_THREONINE-PROTEIN KINASE CHK2"/>
    <property type="match status" value="1"/>
</dbReference>
<dbReference type="AlphaFoldDB" id="A0AA39XB22"/>
<keyword evidence="2" id="KW-0808">Transferase</keyword>
<accession>A0AA39XB22</accession>
<dbReference type="PANTHER" id="PTHR44167">
    <property type="entry name" value="OVARIAN-SPECIFIC SERINE/THREONINE-PROTEIN KINASE LOK-RELATED"/>
    <property type="match status" value="1"/>
</dbReference>
<dbReference type="Proteomes" id="UP001174934">
    <property type="component" value="Unassembled WGS sequence"/>
</dbReference>
<dbReference type="GO" id="GO:0004674">
    <property type="term" value="F:protein serine/threonine kinase activity"/>
    <property type="evidence" value="ECO:0007669"/>
    <property type="project" value="TreeGrafter"/>
</dbReference>
<dbReference type="Gene3D" id="1.10.510.10">
    <property type="entry name" value="Transferase(Phosphotransferase) domain 1"/>
    <property type="match status" value="1"/>
</dbReference>